<dbReference type="AlphaFoldDB" id="M3UJ50"/>
<dbReference type="PROSITE" id="PS50072">
    <property type="entry name" value="CSA_PPIASE_2"/>
    <property type="match status" value="1"/>
</dbReference>
<keyword evidence="2" id="KW-0812">Transmembrane</keyword>
<keyword evidence="4" id="KW-0413">Isomerase</keyword>
<organism evidence="4 5">
    <name type="scientific">Gordonia malaquae NBRC 108250</name>
    <dbReference type="NCBI Taxonomy" id="1223542"/>
    <lineage>
        <taxon>Bacteria</taxon>
        <taxon>Bacillati</taxon>
        <taxon>Actinomycetota</taxon>
        <taxon>Actinomycetes</taxon>
        <taxon>Mycobacteriales</taxon>
        <taxon>Gordoniaceae</taxon>
        <taxon>Gordonia</taxon>
    </lineage>
</organism>
<proteinExistence type="predicted"/>
<sequence length="309" mass="32761">MSTNEERREAARQKLEDRLARERQAAKKRKLSMLAAAGVAVVAIAAVGGYFWYRNWDDKRHTTCDYTAAPVDFAKTIKAVETQLATAPAEQKAQGEAFLKELRDGEAKQRTSPMPDGRTLNTGTLDLTLATNLGNVPITLDRSLAACNVNAVQSLASNGFYDGTQCHRLTNSANLSVLQCGDPTLTGMGGPGWNTPDEDPTGLKEVPIDPQMAAMGMSQQTVIYPRGTIAIANSNSAEQGRANTGSAQFFIVTKDSTLTPTLAVVGHVDDAGMKIIDQVAKGGIVPTATGSAEDGTPKLPLQIKTASVA</sequence>
<evidence type="ECO:0000313" key="5">
    <source>
        <dbReference type="Proteomes" id="UP000035009"/>
    </source>
</evidence>
<dbReference type="PANTHER" id="PTHR45625:SF3">
    <property type="entry name" value="PEPTIDYL-PROLYL CIS-TRANS ISOMERASE B-RELATED"/>
    <property type="match status" value="1"/>
</dbReference>
<keyword evidence="2" id="KW-0472">Membrane</keyword>
<evidence type="ECO:0000256" key="2">
    <source>
        <dbReference type="SAM" id="Phobius"/>
    </source>
</evidence>
<evidence type="ECO:0000256" key="1">
    <source>
        <dbReference type="ARBA" id="ARBA00002388"/>
    </source>
</evidence>
<dbReference type="InterPro" id="IPR029000">
    <property type="entry name" value="Cyclophilin-like_dom_sf"/>
</dbReference>
<comment type="caution">
    <text evidence="4">The sequence shown here is derived from an EMBL/GenBank/DDBJ whole genome shotgun (WGS) entry which is preliminary data.</text>
</comment>
<feature type="domain" description="PPIase cyclophilin-type" evidence="3">
    <location>
        <begin position="123"/>
        <end position="308"/>
    </location>
</feature>
<reference evidence="4 5" key="1">
    <citation type="submission" date="2013-02" db="EMBL/GenBank/DDBJ databases">
        <title>Whole genome shotgun sequence of Gordonia malaquae NBRC 108250.</title>
        <authorList>
            <person name="Yoshida I."/>
            <person name="Hosoyama A."/>
            <person name="Tsuchikane K."/>
            <person name="Ando Y."/>
            <person name="Baba S."/>
            <person name="Ohji S."/>
            <person name="Hamada M."/>
            <person name="Tamura T."/>
            <person name="Yamazoe A."/>
            <person name="Yamazaki S."/>
            <person name="Fujita N."/>
        </authorList>
    </citation>
    <scope>NUCLEOTIDE SEQUENCE [LARGE SCALE GENOMIC DNA]</scope>
    <source>
        <strain evidence="4 5">NBRC 108250</strain>
    </source>
</reference>
<dbReference type="GO" id="GO:0003755">
    <property type="term" value="F:peptidyl-prolyl cis-trans isomerase activity"/>
    <property type="evidence" value="ECO:0007669"/>
    <property type="project" value="InterPro"/>
</dbReference>
<dbReference type="STRING" id="410332.SAMN04488550_2114"/>
<dbReference type="Gene3D" id="2.40.100.10">
    <property type="entry name" value="Cyclophilin-like"/>
    <property type="match status" value="1"/>
</dbReference>
<dbReference type="eggNOG" id="COG0652">
    <property type="taxonomic scope" value="Bacteria"/>
</dbReference>
<dbReference type="OrthoDB" id="5507614at2"/>
<gene>
    <name evidence="4" type="ORF">GM1_010_01200</name>
</gene>
<feature type="transmembrane region" description="Helical" evidence="2">
    <location>
        <begin position="31"/>
        <end position="53"/>
    </location>
</feature>
<keyword evidence="2" id="KW-1133">Transmembrane helix</keyword>
<dbReference type="PANTHER" id="PTHR45625">
    <property type="entry name" value="PEPTIDYL-PROLYL CIS-TRANS ISOMERASE-RELATED"/>
    <property type="match status" value="1"/>
</dbReference>
<evidence type="ECO:0000259" key="3">
    <source>
        <dbReference type="PROSITE" id="PS50072"/>
    </source>
</evidence>
<dbReference type="Proteomes" id="UP000035009">
    <property type="component" value="Unassembled WGS sequence"/>
</dbReference>
<dbReference type="InterPro" id="IPR002130">
    <property type="entry name" value="Cyclophilin-type_PPIase_dom"/>
</dbReference>
<keyword evidence="5" id="KW-1185">Reference proteome</keyword>
<accession>M3UJ50</accession>
<dbReference type="RefSeq" id="WP_008378009.1">
    <property type="nucleotide sequence ID" value="NZ_BAOP01000010.1"/>
</dbReference>
<protein>
    <submittedName>
        <fullName evidence="4">Putative peptidyl-prolyl cis-trans isomerase</fullName>
    </submittedName>
</protein>
<dbReference type="SUPFAM" id="SSF50891">
    <property type="entry name" value="Cyclophilin-like"/>
    <property type="match status" value="1"/>
</dbReference>
<evidence type="ECO:0000313" key="4">
    <source>
        <dbReference type="EMBL" id="GAC79530.1"/>
    </source>
</evidence>
<dbReference type="Pfam" id="PF00160">
    <property type="entry name" value="Pro_isomerase"/>
    <property type="match status" value="1"/>
</dbReference>
<comment type="function">
    <text evidence="1">PPIases accelerate the folding of proteins. It catalyzes the cis-trans isomerization of proline imidic peptide bonds in oligopeptides.</text>
</comment>
<name>M3UJ50_GORML</name>
<dbReference type="EMBL" id="BAOP01000010">
    <property type="protein sequence ID" value="GAC79530.1"/>
    <property type="molecule type" value="Genomic_DNA"/>
</dbReference>
<dbReference type="InterPro" id="IPR044666">
    <property type="entry name" value="Cyclophilin_A-like"/>
</dbReference>